<dbReference type="AlphaFoldDB" id="A0A9N7PIT2"/>
<dbReference type="EMBL" id="CP099799">
    <property type="protein sequence ID" value="USS00584.1"/>
    <property type="molecule type" value="Genomic_DNA"/>
</dbReference>
<dbReference type="RefSeq" id="WP_120140657.1">
    <property type="nucleotide sequence ID" value="NZ_CP023671.1"/>
</dbReference>
<accession>A0A9N7PIT2</accession>
<name>A0A9N7PIT2_CLOSE</name>
<organism evidence="1 3">
    <name type="scientific">Clostridium septicum</name>
    <dbReference type="NCBI Taxonomy" id="1504"/>
    <lineage>
        <taxon>Bacteria</taxon>
        <taxon>Bacillati</taxon>
        <taxon>Bacillota</taxon>
        <taxon>Clostridia</taxon>
        <taxon>Eubacteriales</taxon>
        <taxon>Clostridiaceae</taxon>
        <taxon>Clostridium</taxon>
    </lineage>
</organism>
<dbReference type="EMBL" id="CP023671">
    <property type="protein sequence ID" value="AYE34005.1"/>
    <property type="molecule type" value="Genomic_DNA"/>
</dbReference>
<dbReference type="GeneID" id="303560176"/>
<evidence type="ECO:0000313" key="3">
    <source>
        <dbReference type="Proteomes" id="UP000280586"/>
    </source>
</evidence>
<dbReference type="KEGG" id="csep:CP523_05755"/>
<dbReference type="Proteomes" id="UP000280586">
    <property type="component" value="Chromosome"/>
</dbReference>
<evidence type="ECO:0000313" key="2">
    <source>
        <dbReference type="EMBL" id="USS00584.1"/>
    </source>
</evidence>
<keyword evidence="4" id="KW-1185">Reference proteome</keyword>
<evidence type="ECO:0000313" key="4">
    <source>
        <dbReference type="Proteomes" id="UP001055437"/>
    </source>
</evidence>
<reference evidence="2" key="2">
    <citation type="submission" date="2022-06" db="EMBL/GenBank/DDBJ databases">
        <authorList>
            <person name="Holder M.E."/>
            <person name="Ajami N.J."/>
            <person name="Petrosino J.F."/>
        </authorList>
    </citation>
    <scope>NUCLEOTIDE SEQUENCE</scope>
    <source>
        <strain evidence="2">RMA 8861</strain>
    </source>
</reference>
<reference evidence="1 3" key="1">
    <citation type="submission" date="2017-09" db="EMBL/GenBank/DDBJ databases">
        <authorList>
            <person name="Thomas P."/>
            <person name="Seyboldt C."/>
        </authorList>
    </citation>
    <scope>NUCLEOTIDE SEQUENCE [LARGE SCALE GENOMIC DNA]</scope>
    <source>
        <strain evidence="1 3">DSM 7534</strain>
    </source>
</reference>
<protein>
    <submittedName>
        <fullName evidence="1">Uncharacterized protein</fullName>
    </submittedName>
</protein>
<proteinExistence type="predicted"/>
<gene>
    <name evidence="1" type="ORF">CP523_05755</name>
    <name evidence="2" type="ORF">NH397_14030</name>
</gene>
<evidence type="ECO:0000313" key="1">
    <source>
        <dbReference type="EMBL" id="AYE34005.1"/>
    </source>
</evidence>
<sequence>MEHLPQIANQVKNGGKVEKIVESIKASKGAAEAVSKLKYTLKYSIDELAFQIKKVVSLGDNPVVVLDGGFQYAINTAEDVPAHFRPQFKEVVENIWKYSGKTADEIIATGKKIVPNKGYNTFKELKEALGLPGDDSQWHHIVEQSQIKPTRAGFAPADINNLDNIISMPSGSDSIHSKISGYYSSKPPFTNGLTVRDWLSTKSFDEQFKYGIEMLQQYGNVIPTSKGWVFNPF</sequence>
<dbReference type="Proteomes" id="UP001055437">
    <property type="component" value="Chromosome"/>
</dbReference>